<dbReference type="Pfam" id="PF02348">
    <property type="entry name" value="CTP_transf_3"/>
    <property type="match status" value="1"/>
</dbReference>
<dbReference type="Proteomes" id="UP001152467">
    <property type="component" value="Unassembled WGS sequence"/>
</dbReference>
<dbReference type="PANTHER" id="PTHR42866">
    <property type="entry name" value="3-DEOXY-MANNO-OCTULOSONATE CYTIDYLYLTRANSFERASE"/>
    <property type="match status" value="1"/>
</dbReference>
<dbReference type="SUPFAM" id="SSF53448">
    <property type="entry name" value="Nucleotide-diphospho-sugar transferases"/>
    <property type="match status" value="1"/>
</dbReference>
<dbReference type="GO" id="GO:0005829">
    <property type="term" value="C:cytosol"/>
    <property type="evidence" value="ECO:0007669"/>
    <property type="project" value="TreeGrafter"/>
</dbReference>
<gene>
    <name evidence="1" type="primary">kdsB</name>
    <name evidence="1" type="ORF">PSECIP111854_01898</name>
</gene>
<protein>
    <submittedName>
        <fullName evidence="1">8-amino-3,8-dideoxy-manno-octulosonate cytidylyltransferase</fullName>
        <ecNumber evidence="1">2.7.7.38</ecNumber>
    </submittedName>
</protein>
<comment type="caution">
    <text evidence="1">The sequence shown here is derived from an EMBL/GenBank/DDBJ whole genome shotgun (WGS) entry which is preliminary data.</text>
</comment>
<dbReference type="InterPro" id="IPR003329">
    <property type="entry name" value="Cytidylyl_trans"/>
</dbReference>
<reference evidence="1" key="1">
    <citation type="submission" date="2022-07" db="EMBL/GenBank/DDBJ databases">
        <authorList>
            <person name="Criscuolo A."/>
        </authorList>
    </citation>
    <scope>NUCLEOTIDE SEQUENCE</scope>
    <source>
        <strain evidence="1">CIP111854</strain>
    </source>
</reference>
<dbReference type="CDD" id="cd02518">
    <property type="entry name" value="GT2_SpsF"/>
    <property type="match status" value="1"/>
</dbReference>
<dbReference type="EC" id="2.7.7.38" evidence="1"/>
<organism evidence="1 2">
    <name type="scientific">Pseudoalteromonas holothuriae</name>
    <dbReference type="NCBI Taxonomy" id="2963714"/>
    <lineage>
        <taxon>Bacteria</taxon>
        <taxon>Pseudomonadati</taxon>
        <taxon>Pseudomonadota</taxon>
        <taxon>Gammaproteobacteria</taxon>
        <taxon>Alteromonadales</taxon>
        <taxon>Pseudoalteromonadaceae</taxon>
        <taxon>Pseudoalteromonas</taxon>
    </lineage>
</organism>
<keyword evidence="1" id="KW-0548">Nucleotidyltransferase</keyword>
<dbReference type="InterPro" id="IPR029044">
    <property type="entry name" value="Nucleotide-diphossugar_trans"/>
</dbReference>
<dbReference type="AlphaFoldDB" id="A0A9W4QXE3"/>
<dbReference type="EMBL" id="CAMAPC010000006">
    <property type="protein sequence ID" value="CAH9056959.1"/>
    <property type="molecule type" value="Genomic_DNA"/>
</dbReference>
<dbReference type="GO" id="GO:0008690">
    <property type="term" value="F:3-deoxy-manno-octulosonate cytidylyltransferase activity"/>
    <property type="evidence" value="ECO:0007669"/>
    <property type="project" value="UniProtKB-EC"/>
</dbReference>
<proteinExistence type="predicted"/>
<keyword evidence="2" id="KW-1185">Reference proteome</keyword>
<evidence type="ECO:0000313" key="1">
    <source>
        <dbReference type="EMBL" id="CAH9056959.1"/>
    </source>
</evidence>
<dbReference type="PANTHER" id="PTHR42866:SF1">
    <property type="entry name" value="SPORE COAT POLYSACCHARIDE BIOSYNTHESIS PROTEIN SPSF"/>
    <property type="match status" value="1"/>
</dbReference>
<sequence>MTSSRLPGKVLENILNKPMLLHIIERLKYTTTIDKIVVLTSDQISDDAIEEFCTNYQIHCFRGPLDDVLQRFYLASIAYPSDHIVRITADCPLVDSALVDKIVNLHLCKKADFTSNCHPATFPDGLDVEIMKTSALRTAHHEAKTAYQREHVTPYLFTQPDTLTCANFEANELIPDYRLTVDHPQDLQLIKNIYESLYKTEPNFDLSSTLKLLYKHPQWLKQNEHFERNEALKNNAVGDK</sequence>
<keyword evidence="1" id="KW-0808">Transferase</keyword>
<evidence type="ECO:0000313" key="2">
    <source>
        <dbReference type="Proteomes" id="UP001152467"/>
    </source>
</evidence>
<name>A0A9W4QXE3_9GAMM</name>
<dbReference type="Gene3D" id="3.90.550.10">
    <property type="entry name" value="Spore Coat Polysaccharide Biosynthesis Protein SpsA, Chain A"/>
    <property type="match status" value="1"/>
</dbReference>
<accession>A0A9W4QXE3</accession>